<evidence type="ECO:0000256" key="7">
    <source>
        <dbReference type="ARBA" id="ARBA00022843"/>
    </source>
</evidence>
<evidence type="ECO:0000259" key="15">
    <source>
        <dbReference type="PROSITE" id="PS51083"/>
    </source>
</evidence>
<dbReference type="Pfam" id="PF04438">
    <property type="entry name" value="zf-HIT"/>
    <property type="match status" value="1"/>
</dbReference>
<proteinExistence type="inferred from homology"/>
<dbReference type="STRING" id="578462.A0A0L0STZ7"/>
<sequence>MSTVLTTPAPPSAIESSAQAPAPAPATGKAQCGVCAVNVAKYKCPRCSARTCSLACVKQHKAAENCDGQRSKTHFVSMEQYDENTLYSDYTFLEDVARTADVSARARVKDPVIHKVAGPRAARAGKLTPKQRYLVTQAGKRGVRLRFLPRGMSRATMNQSYYDAKQDKLFWTIEFAFVDLPAENADTASSKPLTVTLPRVHAATTLASAMAPLFDPAAPQSLKDPRTHARLKAWYGDSATHMYLKRPFPHANARNVPAVVALVTDQPLMDAIQLQVLVEFPTVWVTRDPIQPEVAYVVPSAGTDRAPKEVAEDGEVDDEEEEGEIAEVVMEDPVPAGVPDGEFDDDAAGGNDEPGMLPSVPSLAAFVQSLAPDQLDKLESALLTDMGGATSG</sequence>
<dbReference type="FunFam" id="3.30.60.190:FF:000001">
    <property type="entry name" value="box C/D snoRNA protein 1"/>
    <property type="match status" value="1"/>
</dbReference>
<dbReference type="InterPro" id="IPR051639">
    <property type="entry name" value="BCD1"/>
</dbReference>
<dbReference type="GO" id="GO:0000492">
    <property type="term" value="P:box C/D snoRNP assembly"/>
    <property type="evidence" value="ECO:0007669"/>
    <property type="project" value="TreeGrafter"/>
</dbReference>
<dbReference type="PANTHER" id="PTHR13483">
    <property type="entry name" value="BOX C_D SNORNA PROTEIN 1-RELATED"/>
    <property type="match status" value="1"/>
</dbReference>
<feature type="compositionally biased region" description="Acidic residues" evidence="14">
    <location>
        <begin position="312"/>
        <end position="323"/>
    </location>
</feature>
<dbReference type="CDD" id="cd23023">
    <property type="entry name" value="zf-HIT_BCD1"/>
    <property type="match status" value="1"/>
</dbReference>
<feature type="compositionally biased region" description="Low complexity" evidence="14">
    <location>
        <begin position="12"/>
        <end position="21"/>
    </location>
</feature>
<feature type="domain" description="HIT-type" evidence="15">
    <location>
        <begin position="32"/>
        <end position="66"/>
    </location>
</feature>
<dbReference type="GO" id="GO:0005634">
    <property type="term" value="C:nucleus"/>
    <property type="evidence" value="ECO:0007669"/>
    <property type="project" value="TreeGrafter"/>
</dbReference>
<comment type="similarity">
    <text evidence="9">Belongs to the BCD1 family.</text>
</comment>
<feature type="region of interest" description="Disordered" evidence="14">
    <location>
        <begin position="304"/>
        <end position="323"/>
    </location>
</feature>
<dbReference type="VEuPathDB" id="FungiDB:AMAG_09844"/>
<keyword evidence="4" id="KW-0479">Metal-binding</keyword>
<evidence type="ECO:0000256" key="12">
    <source>
        <dbReference type="ARBA" id="ARBA00077531"/>
    </source>
</evidence>
<evidence type="ECO:0000256" key="3">
    <source>
        <dbReference type="ARBA" id="ARBA00022553"/>
    </source>
</evidence>
<dbReference type="GO" id="GO:0000463">
    <property type="term" value="P:maturation of LSU-rRNA from tricistronic rRNA transcript (SSU-rRNA, 5.8S rRNA, LSU-rRNA)"/>
    <property type="evidence" value="ECO:0007669"/>
    <property type="project" value="TreeGrafter"/>
</dbReference>
<dbReference type="PANTHER" id="PTHR13483:SF3">
    <property type="entry name" value="BOX C_D SNORNA PROTEIN 1"/>
    <property type="match status" value="1"/>
</dbReference>
<evidence type="ECO:0000256" key="11">
    <source>
        <dbReference type="ARBA" id="ARBA00068630"/>
    </source>
</evidence>
<keyword evidence="7" id="KW-0832">Ubl conjugation</keyword>
<evidence type="ECO:0000256" key="14">
    <source>
        <dbReference type="SAM" id="MobiDB-lite"/>
    </source>
</evidence>
<dbReference type="PROSITE" id="PS51083">
    <property type="entry name" value="ZF_HIT"/>
    <property type="match status" value="1"/>
</dbReference>
<evidence type="ECO:0000256" key="6">
    <source>
        <dbReference type="ARBA" id="ARBA00022833"/>
    </source>
</evidence>
<dbReference type="InterPro" id="IPR057721">
    <property type="entry name" value="BCD1_alpha/beta"/>
</dbReference>
<evidence type="ECO:0000313" key="16">
    <source>
        <dbReference type="EMBL" id="KNE65880.1"/>
    </source>
</evidence>
<keyword evidence="6" id="KW-0862">Zinc</keyword>
<evidence type="ECO:0000256" key="5">
    <source>
        <dbReference type="ARBA" id="ARBA00022771"/>
    </source>
</evidence>
<keyword evidence="5 13" id="KW-0863">Zinc-finger</keyword>
<dbReference type="SUPFAM" id="SSF144232">
    <property type="entry name" value="HIT/MYND zinc finger-like"/>
    <property type="match status" value="1"/>
</dbReference>
<keyword evidence="3" id="KW-0597">Phosphoprotein</keyword>
<protein>
    <recommendedName>
        <fullName evidence="11">Box C/D snoRNA protein 1</fullName>
    </recommendedName>
    <alternativeName>
        <fullName evidence="12">Zinc finger HIT domain-containing protein 6</fullName>
    </alternativeName>
</protein>
<keyword evidence="1" id="KW-1017">Isopeptide bond</keyword>
<dbReference type="GO" id="GO:0008270">
    <property type="term" value="F:zinc ion binding"/>
    <property type="evidence" value="ECO:0007669"/>
    <property type="project" value="UniProtKB-UniRule"/>
</dbReference>
<dbReference type="OrthoDB" id="272357at2759"/>
<comment type="function">
    <text evidence="8">Required for box C/D snoRNAs accumulation involved in snoRNA processing, snoRNA transport to the nucleolus and ribosome biogenesis.</text>
</comment>
<feature type="region of interest" description="Disordered" evidence="14">
    <location>
        <begin position="1"/>
        <end position="21"/>
    </location>
</feature>
<keyword evidence="2" id="KW-0690">Ribosome biogenesis</keyword>
<dbReference type="Pfam" id="PF25790">
    <property type="entry name" value="BCD1"/>
    <property type="match status" value="1"/>
</dbReference>
<evidence type="ECO:0000256" key="4">
    <source>
        <dbReference type="ARBA" id="ARBA00022723"/>
    </source>
</evidence>
<accession>A0A0L0STZ7</accession>
<evidence type="ECO:0000256" key="8">
    <source>
        <dbReference type="ARBA" id="ARBA00049598"/>
    </source>
</evidence>
<evidence type="ECO:0000313" key="17">
    <source>
        <dbReference type="Proteomes" id="UP000054350"/>
    </source>
</evidence>
<dbReference type="GO" id="GO:0048254">
    <property type="term" value="P:snoRNA localization"/>
    <property type="evidence" value="ECO:0007669"/>
    <property type="project" value="TreeGrafter"/>
</dbReference>
<evidence type="ECO:0000256" key="1">
    <source>
        <dbReference type="ARBA" id="ARBA00022499"/>
    </source>
</evidence>
<dbReference type="Gene3D" id="3.30.60.190">
    <property type="match status" value="1"/>
</dbReference>
<dbReference type="eggNOG" id="KOG2858">
    <property type="taxonomic scope" value="Eukaryota"/>
</dbReference>
<dbReference type="AlphaFoldDB" id="A0A0L0STZ7"/>
<gene>
    <name evidence="16" type="ORF">AMAG_09844</name>
</gene>
<evidence type="ECO:0000256" key="2">
    <source>
        <dbReference type="ARBA" id="ARBA00022517"/>
    </source>
</evidence>
<organism evidence="16 17">
    <name type="scientific">Allomyces macrogynus (strain ATCC 38327)</name>
    <name type="common">Allomyces javanicus var. macrogynus</name>
    <dbReference type="NCBI Taxonomy" id="578462"/>
    <lineage>
        <taxon>Eukaryota</taxon>
        <taxon>Fungi</taxon>
        <taxon>Fungi incertae sedis</taxon>
        <taxon>Blastocladiomycota</taxon>
        <taxon>Blastocladiomycetes</taxon>
        <taxon>Blastocladiales</taxon>
        <taxon>Blastocladiaceae</taxon>
        <taxon>Allomyces</taxon>
    </lineage>
</organism>
<feature type="region of interest" description="Disordered" evidence="14">
    <location>
        <begin position="328"/>
        <end position="359"/>
    </location>
</feature>
<evidence type="ECO:0000256" key="10">
    <source>
        <dbReference type="ARBA" id="ARBA00061949"/>
    </source>
</evidence>
<keyword evidence="17" id="KW-1185">Reference proteome</keyword>
<name>A0A0L0STZ7_ALLM3</name>
<dbReference type="GO" id="GO:0070761">
    <property type="term" value="C:pre-snoRNP complex"/>
    <property type="evidence" value="ECO:0007669"/>
    <property type="project" value="TreeGrafter"/>
</dbReference>
<reference evidence="17" key="2">
    <citation type="submission" date="2009-11" db="EMBL/GenBank/DDBJ databases">
        <title>The Genome Sequence of Allomyces macrogynus strain ATCC 38327.</title>
        <authorList>
            <consortium name="The Broad Institute Genome Sequencing Platform"/>
            <person name="Russ C."/>
            <person name="Cuomo C."/>
            <person name="Shea T."/>
            <person name="Young S.K."/>
            <person name="Zeng Q."/>
            <person name="Koehrsen M."/>
            <person name="Haas B."/>
            <person name="Borodovsky M."/>
            <person name="Guigo R."/>
            <person name="Alvarado L."/>
            <person name="Berlin A."/>
            <person name="Borenstein D."/>
            <person name="Chen Z."/>
            <person name="Engels R."/>
            <person name="Freedman E."/>
            <person name="Gellesch M."/>
            <person name="Goldberg J."/>
            <person name="Griggs A."/>
            <person name="Gujja S."/>
            <person name="Heiman D."/>
            <person name="Hepburn T."/>
            <person name="Howarth C."/>
            <person name="Jen D."/>
            <person name="Larson L."/>
            <person name="Lewis B."/>
            <person name="Mehta T."/>
            <person name="Park D."/>
            <person name="Pearson M."/>
            <person name="Roberts A."/>
            <person name="Saif S."/>
            <person name="Shenoy N."/>
            <person name="Sisk P."/>
            <person name="Stolte C."/>
            <person name="Sykes S."/>
            <person name="Walk T."/>
            <person name="White J."/>
            <person name="Yandava C."/>
            <person name="Burger G."/>
            <person name="Gray M.W."/>
            <person name="Holland P.W.H."/>
            <person name="King N."/>
            <person name="Lang F.B.F."/>
            <person name="Roger A.J."/>
            <person name="Ruiz-Trillo I."/>
            <person name="Lander E."/>
            <person name="Nusbaum C."/>
        </authorList>
    </citation>
    <scope>NUCLEOTIDE SEQUENCE [LARGE SCALE GENOMIC DNA]</scope>
    <source>
        <strain evidence="17">ATCC 38327</strain>
    </source>
</reference>
<evidence type="ECO:0000256" key="9">
    <source>
        <dbReference type="ARBA" id="ARBA00049654"/>
    </source>
</evidence>
<dbReference type="EMBL" id="GG745348">
    <property type="protein sequence ID" value="KNE65880.1"/>
    <property type="molecule type" value="Genomic_DNA"/>
</dbReference>
<dbReference type="Proteomes" id="UP000054350">
    <property type="component" value="Unassembled WGS sequence"/>
</dbReference>
<reference evidence="16 17" key="1">
    <citation type="submission" date="2009-11" db="EMBL/GenBank/DDBJ databases">
        <title>Annotation of Allomyces macrogynus ATCC 38327.</title>
        <authorList>
            <consortium name="The Broad Institute Genome Sequencing Platform"/>
            <person name="Russ C."/>
            <person name="Cuomo C."/>
            <person name="Burger G."/>
            <person name="Gray M.W."/>
            <person name="Holland P.W.H."/>
            <person name="King N."/>
            <person name="Lang F.B.F."/>
            <person name="Roger A.J."/>
            <person name="Ruiz-Trillo I."/>
            <person name="Young S.K."/>
            <person name="Zeng Q."/>
            <person name="Gargeya S."/>
            <person name="Fitzgerald M."/>
            <person name="Haas B."/>
            <person name="Abouelleil A."/>
            <person name="Alvarado L."/>
            <person name="Arachchi H.M."/>
            <person name="Berlin A."/>
            <person name="Chapman S.B."/>
            <person name="Gearin G."/>
            <person name="Goldberg J."/>
            <person name="Griggs A."/>
            <person name="Gujja S."/>
            <person name="Hansen M."/>
            <person name="Heiman D."/>
            <person name="Howarth C."/>
            <person name="Larimer J."/>
            <person name="Lui A."/>
            <person name="MacDonald P.J.P."/>
            <person name="McCowen C."/>
            <person name="Montmayeur A."/>
            <person name="Murphy C."/>
            <person name="Neiman D."/>
            <person name="Pearson M."/>
            <person name="Priest M."/>
            <person name="Roberts A."/>
            <person name="Saif S."/>
            <person name="Shea T."/>
            <person name="Sisk P."/>
            <person name="Stolte C."/>
            <person name="Sykes S."/>
            <person name="Wortman J."/>
            <person name="Nusbaum C."/>
            <person name="Birren B."/>
        </authorList>
    </citation>
    <scope>NUCLEOTIDE SEQUENCE [LARGE SCALE GENOMIC DNA]</scope>
    <source>
        <strain evidence="16 17">ATCC 38327</strain>
    </source>
</reference>
<dbReference type="InterPro" id="IPR007529">
    <property type="entry name" value="Znf_HIT"/>
</dbReference>
<evidence type="ECO:0000256" key="13">
    <source>
        <dbReference type="PROSITE-ProRule" id="PRU00453"/>
    </source>
</evidence>
<comment type="subunit">
    <text evidence="10">Interacts with FBL, SNU13, NOP58, NUFIP1, RUVBL1, RUVBL2 and TAF9. Interacts (via HIT-type zinc finger) with the RUVBL1/RUVBL2 complex in the presence of ADP.</text>
</comment>